<sequence>MVTSKRSSHFSEKNLGLSKKIVEIVTILTDPLIGETCYQVRFSYGDELRLNFGELSPYEHPKLKHLEKGSWQFGTRATPWLLKKDHQTLLNSQNPETEEELKDAKELTINSLENQKILKLDLNSESLELQLSFTENYQLLLQPDLNDDDLSLADWELFMPTQQILEVGPGYFWSCKSIHERY</sequence>
<accession>K9YT55</accession>
<protein>
    <submittedName>
        <fullName evidence="1">Uncharacterized protein</fullName>
    </submittedName>
</protein>
<proteinExistence type="predicted"/>
<evidence type="ECO:0000313" key="2">
    <source>
        <dbReference type="Proteomes" id="UP000010482"/>
    </source>
</evidence>
<dbReference type="RefSeq" id="WP_015228286.1">
    <property type="nucleotide sequence ID" value="NC_019780.1"/>
</dbReference>
<dbReference type="eggNOG" id="ENOG5033E2N">
    <property type="taxonomic scope" value="Bacteria"/>
</dbReference>
<name>K9YT55_DACS8</name>
<dbReference type="HOGENOM" id="CLU_1599301_0_0_3"/>
<dbReference type="EMBL" id="CP003944">
    <property type="protein sequence ID" value="AFZ49273.1"/>
    <property type="molecule type" value="Genomic_DNA"/>
</dbReference>
<gene>
    <name evidence="1" type="ORF">Dacsa_0487</name>
</gene>
<organism evidence="1 2">
    <name type="scientific">Dactylococcopsis salina (strain PCC 8305)</name>
    <name type="common">Myxobactron salinum</name>
    <dbReference type="NCBI Taxonomy" id="13035"/>
    <lineage>
        <taxon>Bacteria</taxon>
        <taxon>Bacillati</taxon>
        <taxon>Cyanobacteriota</taxon>
        <taxon>Cyanophyceae</taxon>
        <taxon>Nodosilineales</taxon>
        <taxon>Cymatolegaceae</taxon>
        <taxon>Dactylococcopsis</taxon>
    </lineage>
</organism>
<dbReference type="Proteomes" id="UP000010482">
    <property type="component" value="Chromosome"/>
</dbReference>
<keyword evidence="2" id="KW-1185">Reference proteome</keyword>
<dbReference type="AlphaFoldDB" id="K9YT55"/>
<dbReference type="PATRIC" id="fig|13035.3.peg.555"/>
<evidence type="ECO:0000313" key="1">
    <source>
        <dbReference type="EMBL" id="AFZ49273.1"/>
    </source>
</evidence>
<dbReference type="KEGG" id="dsl:Dacsa_0487"/>
<reference evidence="1" key="1">
    <citation type="submission" date="2012-04" db="EMBL/GenBank/DDBJ databases">
        <title>Finished genome of Dactylococcopsis salina PCC 8305.</title>
        <authorList>
            <consortium name="US DOE Joint Genome Institute"/>
            <person name="Gugger M."/>
            <person name="Coursin T."/>
            <person name="Rippka R."/>
            <person name="Tandeau De Marsac N."/>
            <person name="Huntemann M."/>
            <person name="Wei C.-L."/>
            <person name="Han J."/>
            <person name="Detter J.C."/>
            <person name="Han C."/>
            <person name="Tapia R."/>
            <person name="Daligault H."/>
            <person name="Chen A."/>
            <person name="Krypides N."/>
            <person name="Mavromatis K."/>
            <person name="Markowitz V."/>
            <person name="Szeto E."/>
            <person name="Ivanova N."/>
            <person name="Ovchinnikova G."/>
            <person name="Pagani I."/>
            <person name="Pati A."/>
            <person name="Goodwin L."/>
            <person name="Peters L."/>
            <person name="Pitluck S."/>
            <person name="Woyke T."/>
            <person name="Kerfeld C."/>
        </authorList>
    </citation>
    <scope>NUCLEOTIDE SEQUENCE [LARGE SCALE GENOMIC DNA]</scope>
    <source>
        <strain evidence="1">PCC 8305</strain>
    </source>
</reference>